<keyword evidence="2" id="KW-0808">Transferase</keyword>
<dbReference type="InterPro" id="IPR029063">
    <property type="entry name" value="SAM-dependent_MTases_sf"/>
</dbReference>
<dbReference type="SUPFAM" id="SSF53335">
    <property type="entry name" value="S-adenosyl-L-methionine-dependent methyltransferases"/>
    <property type="match status" value="1"/>
</dbReference>
<dbReference type="GeneID" id="74307638"/>
<gene>
    <name evidence="2" type="ORF">L6E24_08015</name>
</gene>
<dbReference type="Proteomes" id="UP001060368">
    <property type="component" value="Chromosome"/>
</dbReference>
<evidence type="ECO:0000259" key="1">
    <source>
        <dbReference type="Pfam" id="PF08241"/>
    </source>
</evidence>
<protein>
    <submittedName>
        <fullName evidence="2">Class I SAM-dependent methyltransferase</fullName>
    </submittedName>
</protein>
<dbReference type="PANTHER" id="PTHR43591">
    <property type="entry name" value="METHYLTRANSFERASE"/>
    <property type="match status" value="1"/>
</dbReference>
<dbReference type="EMBL" id="CP096115">
    <property type="protein sequence ID" value="UUX91326.1"/>
    <property type="molecule type" value="Genomic_DNA"/>
</dbReference>
<keyword evidence="2" id="KW-0489">Methyltransferase</keyword>
<keyword evidence="3" id="KW-1185">Reference proteome</keyword>
<name>A0A9E7PME7_9EURY</name>
<dbReference type="AlphaFoldDB" id="A0A9E7PME7"/>
<dbReference type="RefSeq" id="WP_257741479.1">
    <property type="nucleotide sequence ID" value="NZ_CP096115.1"/>
</dbReference>
<dbReference type="CDD" id="cd02440">
    <property type="entry name" value="AdoMet_MTases"/>
    <property type="match status" value="1"/>
</dbReference>
<sequence length="232" mass="26875">MSEEVWENVWNREHIRSDYSLKYIDFIKEFESSLPEKLNIIEVGCGTGQTLEVFSDNNVTTGIDISKNALKQSKGRCNSQILGDMFYIPFKDCSFDLVYNSGVIEHFPDPQNSAAVREMGRITKKGGYVMIIVPNSYCIWYRAWKSLAYRVQKFEFGYEEDYSVKRLTSLIKDSCDDLEIERIFGLQALFPLATNKSEILPENFRKKLGRIEDFLPKKEYYGYAVGVIARKN</sequence>
<evidence type="ECO:0000313" key="2">
    <source>
        <dbReference type="EMBL" id="UUX91326.1"/>
    </source>
</evidence>
<dbReference type="Pfam" id="PF08241">
    <property type="entry name" value="Methyltransf_11"/>
    <property type="match status" value="1"/>
</dbReference>
<feature type="domain" description="Methyltransferase type 11" evidence="1">
    <location>
        <begin position="42"/>
        <end position="131"/>
    </location>
</feature>
<evidence type="ECO:0000313" key="3">
    <source>
        <dbReference type="Proteomes" id="UP001060368"/>
    </source>
</evidence>
<reference evidence="2" key="1">
    <citation type="submission" date="2022-04" db="EMBL/GenBank/DDBJ databases">
        <title>Complete genome of Methanoplanus endosymbiosus DSM 3599.</title>
        <authorList>
            <person name="Chen S.-C."/>
            <person name="You Y.-T."/>
            <person name="Zhou Y.-Z."/>
            <person name="Lai M.-C."/>
        </authorList>
    </citation>
    <scope>NUCLEOTIDE SEQUENCE</scope>
    <source>
        <strain evidence="2">DSM 3599</strain>
    </source>
</reference>
<proteinExistence type="predicted"/>
<organism evidence="2 3">
    <name type="scientific">Methanoplanus endosymbiosus</name>
    <dbReference type="NCBI Taxonomy" id="33865"/>
    <lineage>
        <taxon>Archaea</taxon>
        <taxon>Methanobacteriati</taxon>
        <taxon>Methanobacteriota</taxon>
        <taxon>Stenosarchaea group</taxon>
        <taxon>Methanomicrobia</taxon>
        <taxon>Methanomicrobiales</taxon>
        <taxon>Methanomicrobiaceae</taxon>
        <taxon>Methanoplanus</taxon>
    </lineage>
</organism>
<dbReference type="GO" id="GO:0008757">
    <property type="term" value="F:S-adenosylmethionine-dependent methyltransferase activity"/>
    <property type="evidence" value="ECO:0007669"/>
    <property type="project" value="InterPro"/>
</dbReference>
<dbReference type="GO" id="GO:0032259">
    <property type="term" value="P:methylation"/>
    <property type="evidence" value="ECO:0007669"/>
    <property type="project" value="UniProtKB-KW"/>
</dbReference>
<dbReference type="InterPro" id="IPR013216">
    <property type="entry name" value="Methyltransf_11"/>
</dbReference>
<accession>A0A9E7PME7</accession>
<dbReference type="KEGG" id="mend:L6E24_08015"/>
<dbReference type="Gene3D" id="3.40.50.150">
    <property type="entry name" value="Vaccinia Virus protein VP39"/>
    <property type="match status" value="1"/>
</dbReference>